<dbReference type="InterPro" id="IPR015797">
    <property type="entry name" value="NUDIX_hydrolase-like_dom_sf"/>
</dbReference>
<dbReference type="SUPFAM" id="SSF55811">
    <property type="entry name" value="Nudix"/>
    <property type="match status" value="1"/>
</dbReference>
<feature type="domain" description="Nudix hydrolase" evidence="1">
    <location>
        <begin position="162"/>
        <end position="310"/>
    </location>
</feature>
<dbReference type="CDD" id="cd03676">
    <property type="entry name" value="NUDIX_Tnr3_like"/>
    <property type="match status" value="1"/>
</dbReference>
<sequence length="352" mass="38803">MAKNYSNLDLINHCDAFPYEKTQPEEYAAQMKDVFLVEWSDSSDASDKSAVYHIGYMLRAVVDALVGIPKPTLAAMGLASDVDLAAAISSSRSVPLHQLLRRQTTEPARTAALGRLSQYWREGDAFAVLRGWRDEPWPVYGRSGELLFSMERAAVGFLGAVRYGVHMTAYVQNAATGDMQIWVPRRAANKSTYPSMLDNTVAGGLMTGEDPFECVVREADEEASLPGAVVRANAKPVGIITYIYITDERAGGESGYIYPEVEWIYDLPLPAATVPQPKDGEVESFMLCSVAEVREQLAQGLYKPNCAVVLIDFMVRHGLLTRENEPDYDAIVSRLHRVLPFPGPHHAESNTA</sequence>
<name>A0ABP0BGY3_9PEZI</name>
<organism evidence="2 3">
    <name type="scientific">Sporothrix curviconia</name>
    <dbReference type="NCBI Taxonomy" id="1260050"/>
    <lineage>
        <taxon>Eukaryota</taxon>
        <taxon>Fungi</taxon>
        <taxon>Dikarya</taxon>
        <taxon>Ascomycota</taxon>
        <taxon>Pezizomycotina</taxon>
        <taxon>Sordariomycetes</taxon>
        <taxon>Sordariomycetidae</taxon>
        <taxon>Ophiostomatales</taxon>
        <taxon>Ophiostomataceae</taxon>
        <taxon>Sporothrix</taxon>
    </lineage>
</organism>
<dbReference type="PANTHER" id="PTHR13622:SF8">
    <property type="entry name" value="THIAMIN PYROPHOSPHOKINASE 1"/>
    <property type="match status" value="1"/>
</dbReference>
<dbReference type="EMBL" id="CAWUHB010000015">
    <property type="protein sequence ID" value="CAK7218451.1"/>
    <property type="molecule type" value="Genomic_DNA"/>
</dbReference>
<dbReference type="Pfam" id="PF00293">
    <property type="entry name" value="NUDIX"/>
    <property type="match status" value="1"/>
</dbReference>
<dbReference type="Pfam" id="PF15916">
    <property type="entry name" value="DUF4743"/>
    <property type="match status" value="1"/>
</dbReference>
<reference evidence="2 3" key="1">
    <citation type="submission" date="2024-01" db="EMBL/GenBank/DDBJ databases">
        <authorList>
            <person name="Allen C."/>
            <person name="Tagirdzhanova G."/>
        </authorList>
    </citation>
    <scope>NUCLEOTIDE SEQUENCE [LARGE SCALE GENOMIC DNA]</scope>
</reference>
<evidence type="ECO:0000313" key="2">
    <source>
        <dbReference type="EMBL" id="CAK7218451.1"/>
    </source>
</evidence>
<comment type="caution">
    <text evidence="2">The sequence shown here is derived from an EMBL/GenBank/DDBJ whole genome shotgun (WGS) entry which is preliminary data.</text>
</comment>
<dbReference type="Gene3D" id="3.90.79.10">
    <property type="entry name" value="Nucleoside Triphosphate Pyrophosphohydrolase"/>
    <property type="match status" value="1"/>
</dbReference>
<protein>
    <recommendedName>
        <fullName evidence="1">Nudix hydrolase domain-containing protein</fullName>
    </recommendedName>
</protein>
<dbReference type="Proteomes" id="UP001642405">
    <property type="component" value="Unassembled WGS sequence"/>
</dbReference>
<evidence type="ECO:0000259" key="1">
    <source>
        <dbReference type="PROSITE" id="PS51462"/>
    </source>
</evidence>
<dbReference type="PANTHER" id="PTHR13622">
    <property type="entry name" value="THIAMIN PYROPHOSPHOKINASE"/>
    <property type="match status" value="1"/>
</dbReference>
<dbReference type="PROSITE" id="PS51462">
    <property type="entry name" value="NUDIX"/>
    <property type="match status" value="1"/>
</dbReference>
<gene>
    <name evidence="2" type="ORF">SCUCBS95973_003489</name>
</gene>
<proteinExistence type="predicted"/>
<dbReference type="InterPro" id="IPR000086">
    <property type="entry name" value="NUDIX_hydrolase_dom"/>
</dbReference>
<keyword evidence="3" id="KW-1185">Reference proteome</keyword>
<evidence type="ECO:0000313" key="3">
    <source>
        <dbReference type="Proteomes" id="UP001642405"/>
    </source>
</evidence>
<dbReference type="InterPro" id="IPR031804">
    <property type="entry name" value="DUF4743"/>
</dbReference>
<accession>A0ABP0BGY3</accession>